<keyword evidence="1" id="KW-1185">Reference proteome</keyword>
<evidence type="ECO:0000313" key="2">
    <source>
        <dbReference type="WBParaSite" id="ACRNAN_scaffold9531.g12736.t1"/>
    </source>
</evidence>
<dbReference type="WBParaSite" id="ACRNAN_scaffold9531.g12736.t1">
    <property type="protein sequence ID" value="ACRNAN_scaffold9531.g12736.t1"/>
    <property type="gene ID" value="ACRNAN_scaffold9531.g12736"/>
</dbReference>
<dbReference type="Proteomes" id="UP000887540">
    <property type="component" value="Unplaced"/>
</dbReference>
<name>A0A914EML5_9BILA</name>
<evidence type="ECO:0000313" key="1">
    <source>
        <dbReference type="Proteomes" id="UP000887540"/>
    </source>
</evidence>
<dbReference type="AlphaFoldDB" id="A0A914EML5"/>
<accession>A0A914EML5</accession>
<organism evidence="1 2">
    <name type="scientific">Acrobeloides nanus</name>
    <dbReference type="NCBI Taxonomy" id="290746"/>
    <lineage>
        <taxon>Eukaryota</taxon>
        <taxon>Metazoa</taxon>
        <taxon>Ecdysozoa</taxon>
        <taxon>Nematoda</taxon>
        <taxon>Chromadorea</taxon>
        <taxon>Rhabditida</taxon>
        <taxon>Tylenchina</taxon>
        <taxon>Cephalobomorpha</taxon>
        <taxon>Cephaloboidea</taxon>
        <taxon>Cephalobidae</taxon>
        <taxon>Acrobeloides</taxon>
    </lineage>
</organism>
<sequence length="143" mass="17053">MPRTEFRPKDRQRPAASRPNMNVISFKENDAHADVALLRAWHNLFYNNNVDDWKQYDRMRYNCHAIVPAYRRSCFVGWKKNVCEHSMIAGIRDGVMNLPDNFVHRLLEQSRCRGRPKKPAPAFFEIKIYVQYLLFLNMNAFKF</sequence>
<proteinExistence type="predicted"/>
<reference evidence="2" key="1">
    <citation type="submission" date="2022-11" db="UniProtKB">
        <authorList>
            <consortium name="WormBaseParasite"/>
        </authorList>
    </citation>
    <scope>IDENTIFICATION</scope>
</reference>
<protein>
    <submittedName>
        <fullName evidence="2">Uncharacterized protein</fullName>
    </submittedName>
</protein>